<dbReference type="Proteomes" id="UP001244011">
    <property type="component" value="Unassembled WGS sequence"/>
</dbReference>
<accession>A0AAJ0CCD6</accession>
<keyword evidence="1" id="KW-0175">Coiled coil</keyword>
<sequence>MYCTSTPLQTGTCRAVWGPCQIGRLEGPVCILLLHFIQRRPHMASSTADQLSSLGGGGTENDTSTSPTDDASLTRRYGRGSNDDTDGSSPLSQQLHQPGVGASKKRKIGPGSRGVANLTPEQLEKKRANDREAQRNIRERNKALVEELRAKIAALESQQPYQDLQAVLRAKEAVEAENVDIKRRLISIMSMIQPIVTSPVHHSNYASPAQAYLTVQHPPAPSSLHNVSTPTSAASPASVSVAHGQGQWPGDLLPQKPPPPNVPLPQSKLLNQQRLEYVHGLDMGTGERLGLDFLLDSAQRVNRIQSGADGAQDTPQFRHVPMKHDWTGVTPSQGSLLDQNPDASQLEYGVGMDLAAGTGVEPGYASLQIKNCLPTCPLDSLLLDLLSERRQRAAEGLPTQEIIGPRYPSVSSLLNPSNSQYSHPLSKVFTDILQTFPDLSSLPERVATLYIMFLLMRWQISPTRENYERLPAWMAPQPAQLDTPHPAWFDHLPFPRMRERLARTYQPNEFPFENFFIPFTTTLSLNWPYEDIDTLLQSPDTSELMINPVFERHLRRLDNWTLGDAFAKAFPQLAGTFNLKSESANNAIRLAR</sequence>
<feature type="compositionally biased region" description="Polar residues" evidence="2">
    <location>
        <begin position="87"/>
        <end position="96"/>
    </location>
</feature>
<evidence type="ECO:0000256" key="1">
    <source>
        <dbReference type="SAM" id="Coils"/>
    </source>
</evidence>
<dbReference type="InterPro" id="IPR021833">
    <property type="entry name" value="DUF3425"/>
</dbReference>
<dbReference type="PANTHER" id="PTHR37012:SF2">
    <property type="entry name" value="BZIP DOMAIN-CONTAINING PROTEIN-RELATED"/>
    <property type="match status" value="1"/>
</dbReference>
<feature type="compositionally biased region" description="Polar residues" evidence="2">
    <location>
        <begin position="60"/>
        <end position="71"/>
    </location>
</feature>
<feature type="compositionally biased region" description="Basic and acidic residues" evidence="2">
    <location>
        <begin position="122"/>
        <end position="137"/>
    </location>
</feature>
<protein>
    <submittedName>
        <fullName evidence="3">BZIP transcription factor</fullName>
    </submittedName>
</protein>
<evidence type="ECO:0000313" key="4">
    <source>
        <dbReference type="Proteomes" id="UP001244011"/>
    </source>
</evidence>
<feature type="region of interest" description="Disordered" evidence="2">
    <location>
        <begin position="47"/>
        <end position="137"/>
    </location>
</feature>
<keyword evidence="4" id="KW-1185">Reference proteome</keyword>
<proteinExistence type="predicted"/>
<gene>
    <name evidence="3" type="ORF">QBC33DRAFT_21988</name>
</gene>
<dbReference type="CDD" id="cd14688">
    <property type="entry name" value="bZIP_YAP"/>
    <property type="match status" value="1"/>
</dbReference>
<dbReference type="GeneID" id="85305960"/>
<reference evidence="3" key="1">
    <citation type="submission" date="2023-06" db="EMBL/GenBank/DDBJ databases">
        <title>Genome-scale phylogeny and comparative genomics of the fungal order Sordariales.</title>
        <authorList>
            <consortium name="Lawrence Berkeley National Laboratory"/>
            <person name="Hensen N."/>
            <person name="Bonometti L."/>
            <person name="Westerberg I."/>
            <person name="Brannstrom I.O."/>
            <person name="Guillou S."/>
            <person name="Cros-Aarteil S."/>
            <person name="Calhoun S."/>
            <person name="Haridas S."/>
            <person name="Kuo A."/>
            <person name="Mondo S."/>
            <person name="Pangilinan J."/>
            <person name="Riley R."/>
            <person name="Labutti K."/>
            <person name="Andreopoulos B."/>
            <person name="Lipzen A."/>
            <person name="Chen C."/>
            <person name="Yanf M."/>
            <person name="Daum C."/>
            <person name="Ng V."/>
            <person name="Clum A."/>
            <person name="Steindorff A."/>
            <person name="Ohm R."/>
            <person name="Martin F."/>
            <person name="Silar P."/>
            <person name="Natvig D."/>
            <person name="Lalanne C."/>
            <person name="Gautier V."/>
            <person name="Ament-Velasquez S.L."/>
            <person name="Kruys A."/>
            <person name="Hutchinson M.I."/>
            <person name="Powell A.J."/>
            <person name="Barry K."/>
            <person name="Miller A.N."/>
            <person name="Grigoriev I.V."/>
            <person name="Debuchy R."/>
            <person name="Gladieux P."/>
            <person name="Thoren M.H."/>
            <person name="Johannesson H."/>
        </authorList>
    </citation>
    <scope>NUCLEOTIDE SEQUENCE</scope>
    <source>
        <strain evidence="3">8032-3</strain>
    </source>
</reference>
<dbReference type="Pfam" id="PF11905">
    <property type="entry name" value="DUF3425"/>
    <property type="match status" value="1"/>
</dbReference>
<dbReference type="RefSeq" id="XP_060288852.1">
    <property type="nucleotide sequence ID" value="XM_060422773.1"/>
</dbReference>
<name>A0AAJ0CCD6_9PEZI</name>
<comment type="caution">
    <text evidence="3">The sequence shown here is derived from an EMBL/GenBank/DDBJ whole genome shotgun (WGS) entry which is preliminary data.</text>
</comment>
<dbReference type="EMBL" id="MU838997">
    <property type="protein sequence ID" value="KAK1772639.1"/>
    <property type="molecule type" value="Genomic_DNA"/>
</dbReference>
<evidence type="ECO:0000313" key="3">
    <source>
        <dbReference type="EMBL" id="KAK1772639.1"/>
    </source>
</evidence>
<feature type="region of interest" description="Disordered" evidence="2">
    <location>
        <begin position="220"/>
        <end position="259"/>
    </location>
</feature>
<evidence type="ECO:0000256" key="2">
    <source>
        <dbReference type="SAM" id="MobiDB-lite"/>
    </source>
</evidence>
<feature type="compositionally biased region" description="Low complexity" evidence="2">
    <location>
        <begin position="227"/>
        <end position="242"/>
    </location>
</feature>
<organism evidence="3 4">
    <name type="scientific">Phialemonium atrogriseum</name>
    <dbReference type="NCBI Taxonomy" id="1093897"/>
    <lineage>
        <taxon>Eukaryota</taxon>
        <taxon>Fungi</taxon>
        <taxon>Dikarya</taxon>
        <taxon>Ascomycota</taxon>
        <taxon>Pezizomycotina</taxon>
        <taxon>Sordariomycetes</taxon>
        <taxon>Sordariomycetidae</taxon>
        <taxon>Cephalothecales</taxon>
        <taxon>Cephalothecaceae</taxon>
        <taxon>Phialemonium</taxon>
    </lineage>
</organism>
<dbReference type="Gene3D" id="1.20.5.170">
    <property type="match status" value="1"/>
</dbReference>
<feature type="coiled-coil region" evidence="1">
    <location>
        <begin position="138"/>
        <end position="184"/>
    </location>
</feature>
<dbReference type="PANTHER" id="PTHR37012">
    <property type="entry name" value="B-ZIP TRANSCRIPTION FACTOR (EUROFUNG)-RELATED"/>
    <property type="match status" value="1"/>
</dbReference>
<dbReference type="AlphaFoldDB" id="A0AAJ0CCD6"/>